<dbReference type="NCBIfam" id="TIGR00254">
    <property type="entry name" value="GGDEF"/>
    <property type="match status" value="1"/>
</dbReference>
<feature type="domain" description="GGDEF" evidence="4">
    <location>
        <begin position="223"/>
        <end position="352"/>
    </location>
</feature>
<dbReference type="AlphaFoldDB" id="L0RH03"/>
<dbReference type="Pfam" id="PF00990">
    <property type="entry name" value="GGDEF"/>
    <property type="match status" value="1"/>
</dbReference>
<reference evidence="5 6" key="1">
    <citation type="submission" date="2012-10" db="EMBL/GenBank/DDBJ databases">
        <authorList>
            <person name="Genoscope - CEA"/>
        </authorList>
    </citation>
    <scope>NUCLEOTIDE SEQUENCE [LARGE SCALE GENOMIC DNA]</scope>
    <source>
        <strain evidence="6">AM13 / DSM 14728</strain>
    </source>
</reference>
<accession>L0RH03</accession>
<protein>
    <recommendedName>
        <fullName evidence="1">diguanylate cyclase</fullName>
        <ecNumber evidence="1">2.7.7.65</ecNumber>
    </recommendedName>
</protein>
<keyword evidence="3" id="KW-0812">Transmembrane</keyword>
<dbReference type="KEGG" id="dhy:DESAM_22594"/>
<evidence type="ECO:0000256" key="1">
    <source>
        <dbReference type="ARBA" id="ARBA00012528"/>
    </source>
</evidence>
<dbReference type="InterPro" id="IPR043128">
    <property type="entry name" value="Rev_trsase/Diguanyl_cyclase"/>
</dbReference>
<evidence type="ECO:0000313" key="6">
    <source>
        <dbReference type="Proteomes" id="UP000010808"/>
    </source>
</evidence>
<dbReference type="PROSITE" id="PS50887">
    <property type="entry name" value="GGDEF"/>
    <property type="match status" value="1"/>
</dbReference>
<proteinExistence type="predicted"/>
<sequence length="357" mass="40217">MRHRDADHIKYKLTLPLIFLLATAALYFFHTLTVEKQRVANIRQTVEDLRLDAFQIAAAESPDKVSYELERFSSRLNTLKSIAENNPLYGLVHEDDNGLITSAEFFLNALSSKESIASVLKNIDEEASHTLVRLNEFQHKLVTGKIKIEYAILFFICLLIAIHFYLVDAPMKRELLKNAREKEVCNSTIKKLAERDALTNLPGRMKFYEESEREVSAATRYGSNLTLIKMDIHDFKAINHDNGQKAGDKILAGFARTVRKHLRRPDSFFRVGGDKFIILAPHTTIKNAENLTVKIDKLIKSSKALNVVPFSVNTGIAACGPGETAKTLLEKVDSALKESKKHGPGSVYIYPEETQKS</sequence>
<dbReference type="PANTHER" id="PTHR45138:SF9">
    <property type="entry name" value="DIGUANYLATE CYCLASE DGCM-RELATED"/>
    <property type="match status" value="1"/>
</dbReference>
<evidence type="ECO:0000256" key="2">
    <source>
        <dbReference type="ARBA" id="ARBA00034247"/>
    </source>
</evidence>
<dbReference type="eggNOG" id="COG3706">
    <property type="taxonomic scope" value="Bacteria"/>
</dbReference>
<dbReference type="EMBL" id="FO203522">
    <property type="protein sequence ID" value="CCO24861.1"/>
    <property type="molecule type" value="Genomic_DNA"/>
</dbReference>
<dbReference type="RefSeq" id="WP_015337459.1">
    <property type="nucleotide sequence ID" value="NC_020055.1"/>
</dbReference>
<dbReference type="Gene3D" id="3.30.70.270">
    <property type="match status" value="1"/>
</dbReference>
<dbReference type="GO" id="GO:0052621">
    <property type="term" value="F:diguanylate cyclase activity"/>
    <property type="evidence" value="ECO:0007669"/>
    <property type="project" value="UniProtKB-EC"/>
</dbReference>
<dbReference type="InterPro" id="IPR050469">
    <property type="entry name" value="Diguanylate_Cyclase"/>
</dbReference>
<dbReference type="HOGENOM" id="CLU_775506_0_0_7"/>
<dbReference type="SUPFAM" id="SSF55073">
    <property type="entry name" value="Nucleotide cyclase"/>
    <property type="match status" value="1"/>
</dbReference>
<keyword evidence="3" id="KW-1133">Transmembrane helix</keyword>
<dbReference type="PATRIC" id="fig|1121451.3.peg.2805"/>
<dbReference type="OrthoDB" id="8554767at2"/>
<organism evidence="5 6">
    <name type="scientific">Maridesulfovibrio hydrothermalis AM13 = DSM 14728</name>
    <dbReference type="NCBI Taxonomy" id="1121451"/>
    <lineage>
        <taxon>Bacteria</taxon>
        <taxon>Pseudomonadati</taxon>
        <taxon>Thermodesulfobacteriota</taxon>
        <taxon>Desulfovibrionia</taxon>
        <taxon>Desulfovibrionales</taxon>
        <taxon>Desulfovibrionaceae</taxon>
        <taxon>Maridesulfovibrio</taxon>
    </lineage>
</organism>
<dbReference type="STRING" id="1121451.DESAM_22594"/>
<evidence type="ECO:0000256" key="3">
    <source>
        <dbReference type="SAM" id="Phobius"/>
    </source>
</evidence>
<comment type="catalytic activity">
    <reaction evidence="2">
        <text>2 GTP = 3',3'-c-di-GMP + 2 diphosphate</text>
        <dbReference type="Rhea" id="RHEA:24898"/>
        <dbReference type="ChEBI" id="CHEBI:33019"/>
        <dbReference type="ChEBI" id="CHEBI:37565"/>
        <dbReference type="ChEBI" id="CHEBI:58805"/>
        <dbReference type="EC" id="2.7.7.65"/>
    </reaction>
</comment>
<feature type="transmembrane region" description="Helical" evidence="3">
    <location>
        <begin position="150"/>
        <end position="167"/>
    </location>
</feature>
<gene>
    <name evidence="5" type="ORF">DESAM_22594</name>
</gene>
<evidence type="ECO:0000259" key="4">
    <source>
        <dbReference type="PROSITE" id="PS50887"/>
    </source>
</evidence>
<dbReference type="SMART" id="SM00267">
    <property type="entry name" value="GGDEF"/>
    <property type="match status" value="1"/>
</dbReference>
<name>L0RH03_9BACT</name>
<feature type="transmembrane region" description="Helical" evidence="3">
    <location>
        <begin position="12"/>
        <end position="29"/>
    </location>
</feature>
<dbReference type="InterPro" id="IPR029787">
    <property type="entry name" value="Nucleotide_cyclase"/>
</dbReference>
<dbReference type="CDD" id="cd01949">
    <property type="entry name" value="GGDEF"/>
    <property type="match status" value="1"/>
</dbReference>
<keyword evidence="6" id="KW-1185">Reference proteome</keyword>
<dbReference type="Proteomes" id="UP000010808">
    <property type="component" value="Chromosome"/>
</dbReference>
<dbReference type="PANTHER" id="PTHR45138">
    <property type="entry name" value="REGULATORY COMPONENTS OF SENSORY TRANSDUCTION SYSTEM"/>
    <property type="match status" value="1"/>
</dbReference>
<dbReference type="EC" id="2.7.7.65" evidence="1"/>
<keyword evidence="3" id="KW-0472">Membrane</keyword>
<dbReference type="InterPro" id="IPR000160">
    <property type="entry name" value="GGDEF_dom"/>
</dbReference>
<evidence type="ECO:0000313" key="5">
    <source>
        <dbReference type="EMBL" id="CCO24861.1"/>
    </source>
</evidence>